<sequence>MVTGHNLHHPRRLYTWTSPGDRCRNQIDYILISSRWRSSITNVKTFPGADCGSDHSLLVAKFALRLKAIKKKCLKPMCTLTPAEQKQFQCALDAAIVQTSPLANADSDEQWRHLKDQINETFEIISNKHPLTPCPKQIWMSDKTLKLIQDRKELRGRGLSDPADRVKYSELSRMIQRQCRHDKNNFVERICEEVEEHAFRSKSSDLFKKLKLLTKQFKPRSWLIEYEDGTPLQDLEAVTKRWRNYCENLYRNSHECNSPQDTTNWCELTLEPPILESEISAAIDALKYRKAPGPDRVTSEIIKALGPKAVKVLHRICDNIWRTGRWPQTGLSRSYYLFTKRDPLLSAIIIEPLH</sequence>
<evidence type="ECO:0000313" key="1">
    <source>
        <dbReference type="EnsemblMetazoa" id="XP_037875363.1"/>
    </source>
</evidence>
<reference evidence="2" key="1">
    <citation type="journal article" date="2008" name="Insect Biochem. Mol. Biol.">
        <title>The genome of a lepidopteran model insect, the silkworm Bombyx mori.</title>
        <authorList>
            <consortium name="International Silkworm Genome Consortium"/>
        </authorList>
    </citation>
    <scope>NUCLEOTIDE SEQUENCE [LARGE SCALE GENOMIC DNA]</scope>
    <source>
        <strain evidence="2">p50T</strain>
    </source>
</reference>
<name>A0A8R2R4D3_BOMMO</name>
<evidence type="ECO:0008006" key="3">
    <source>
        <dbReference type="Google" id="ProtNLM"/>
    </source>
</evidence>
<dbReference type="Gene3D" id="3.60.10.10">
    <property type="entry name" value="Endonuclease/exonuclease/phosphatase"/>
    <property type="match status" value="1"/>
</dbReference>
<proteinExistence type="predicted"/>
<keyword evidence="2" id="KW-1185">Reference proteome</keyword>
<dbReference type="PANTHER" id="PTHR19446">
    <property type="entry name" value="REVERSE TRANSCRIPTASES"/>
    <property type="match status" value="1"/>
</dbReference>
<dbReference type="InterPro" id="IPR036691">
    <property type="entry name" value="Endo/exonu/phosph_ase_sf"/>
</dbReference>
<dbReference type="GeneID" id="119630351"/>
<dbReference type="KEGG" id="bmor:119630351"/>
<reference evidence="1" key="2">
    <citation type="submission" date="2022-06" db="UniProtKB">
        <authorList>
            <consortium name="EnsemblMetazoa"/>
        </authorList>
    </citation>
    <scope>IDENTIFICATION</scope>
    <source>
        <strain evidence="1">p50T (Dazao)</strain>
    </source>
</reference>
<dbReference type="Proteomes" id="UP000005204">
    <property type="component" value="Unassembled WGS sequence"/>
</dbReference>
<protein>
    <recommendedName>
        <fullName evidence="3">Endonuclease-reverse transcriptase</fullName>
    </recommendedName>
</protein>
<organism evidence="1 2">
    <name type="scientific">Bombyx mori</name>
    <name type="common">Silk moth</name>
    <dbReference type="NCBI Taxonomy" id="7091"/>
    <lineage>
        <taxon>Eukaryota</taxon>
        <taxon>Metazoa</taxon>
        <taxon>Ecdysozoa</taxon>
        <taxon>Arthropoda</taxon>
        <taxon>Hexapoda</taxon>
        <taxon>Insecta</taxon>
        <taxon>Pterygota</taxon>
        <taxon>Neoptera</taxon>
        <taxon>Endopterygota</taxon>
        <taxon>Lepidoptera</taxon>
        <taxon>Glossata</taxon>
        <taxon>Ditrysia</taxon>
        <taxon>Bombycoidea</taxon>
        <taxon>Bombycidae</taxon>
        <taxon>Bombycinae</taxon>
        <taxon>Bombyx</taxon>
    </lineage>
</organism>
<accession>A0A8R2R4D3</accession>
<dbReference type="AlphaFoldDB" id="A0A8R2R4D3"/>
<dbReference type="RefSeq" id="XP_037875363.1">
    <property type="nucleotide sequence ID" value="XM_038019435.2"/>
</dbReference>
<dbReference type="EnsemblMetazoa" id="XM_038019435.1">
    <property type="protein sequence ID" value="XP_037875363.1"/>
    <property type="gene ID" value="LOC119630351"/>
</dbReference>
<evidence type="ECO:0000313" key="2">
    <source>
        <dbReference type="Proteomes" id="UP000005204"/>
    </source>
</evidence>
<dbReference type="SUPFAM" id="SSF56219">
    <property type="entry name" value="DNase I-like"/>
    <property type="match status" value="1"/>
</dbReference>